<sequence length="167" mass="18457">MMLSRTYACMKKFTSSSYSAENLSKTAKSAFGSSFKRWASVKFEKEEEKQLEEFNKGKNFVALWGNGDYGRLGLGNLQSQWKPKPLFSSAFDNQSVKEIACGGAHTLFLTENGNVYATGLNDFGQLGISDYKSYTTEPFKVSGVPKEVMKISAGYHHSAAITGFLEP</sequence>
<keyword evidence="1" id="KW-0677">Repeat</keyword>
<dbReference type="InterPro" id="IPR051625">
    <property type="entry name" value="Signaling_Regulatory_Domain"/>
</dbReference>
<proteinExistence type="predicted"/>
<gene>
    <name evidence="3" type="ORF">Adt_06161</name>
</gene>
<evidence type="ECO:0000256" key="1">
    <source>
        <dbReference type="ARBA" id="ARBA00022737"/>
    </source>
</evidence>
<evidence type="ECO:0000313" key="4">
    <source>
        <dbReference type="Proteomes" id="UP001604336"/>
    </source>
</evidence>
<evidence type="ECO:0000313" key="3">
    <source>
        <dbReference type="EMBL" id="KAL2532810.1"/>
    </source>
</evidence>
<dbReference type="Pfam" id="PF13540">
    <property type="entry name" value="RCC1_2"/>
    <property type="match status" value="1"/>
</dbReference>
<reference evidence="4" key="1">
    <citation type="submission" date="2024-07" db="EMBL/GenBank/DDBJ databases">
        <title>Two chromosome-level genome assemblies of Korean endemic species Abeliophyllum distichum and Forsythia ovata (Oleaceae).</title>
        <authorList>
            <person name="Jang H."/>
        </authorList>
    </citation>
    <scope>NUCLEOTIDE SEQUENCE [LARGE SCALE GENOMIC DNA]</scope>
</reference>
<feature type="repeat" description="RCC1" evidence="2">
    <location>
        <begin position="113"/>
        <end position="164"/>
    </location>
</feature>
<dbReference type="InterPro" id="IPR000408">
    <property type="entry name" value="Reg_chr_condens"/>
</dbReference>
<accession>A0ABD1V654</accession>
<dbReference type="EMBL" id="JBFOLK010000002">
    <property type="protein sequence ID" value="KAL2532810.1"/>
    <property type="molecule type" value="Genomic_DNA"/>
</dbReference>
<protein>
    <submittedName>
        <fullName evidence="3">Regulator of chromosome condensation (RCC1) family protein</fullName>
    </submittedName>
</protein>
<dbReference type="PROSITE" id="PS50012">
    <property type="entry name" value="RCC1_3"/>
    <property type="match status" value="2"/>
</dbReference>
<organism evidence="3 4">
    <name type="scientific">Abeliophyllum distichum</name>
    <dbReference type="NCBI Taxonomy" id="126358"/>
    <lineage>
        <taxon>Eukaryota</taxon>
        <taxon>Viridiplantae</taxon>
        <taxon>Streptophyta</taxon>
        <taxon>Embryophyta</taxon>
        <taxon>Tracheophyta</taxon>
        <taxon>Spermatophyta</taxon>
        <taxon>Magnoliopsida</taxon>
        <taxon>eudicotyledons</taxon>
        <taxon>Gunneridae</taxon>
        <taxon>Pentapetalae</taxon>
        <taxon>asterids</taxon>
        <taxon>lamiids</taxon>
        <taxon>Lamiales</taxon>
        <taxon>Oleaceae</taxon>
        <taxon>Forsythieae</taxon>
        <taxon>Abeliophyllum</taxon>
    </lineage>
</organism>
<comment type="caution">
    <text evidence="3">The sequence shown here is derived from an EMBL/GenBank/DDBJ whole genome shotgun (WGS) entry which is preliminary data.</text>
</comment>
<dbReference type="AlphaFoldDB" id="A0ABD1V654"/>
<dbReference type="PRINTS" id="PR00633">
    <property type="entry name" value="RCCNDNSATION"/>
</dbReference>
<dbReference type="PANTHER" id="PTHR22872">
    <property type="entry name" value="BTK-BINDING PROTEIN-RELATED"/>
    <property type="match status" value="1"/>
</dbReference>
<keyword evidence="4" id="KW-1185">Reference proteome</keyword>
<feature type="repeat" description="RCC1" evidence="2">
    <location>
        <begin position="59"/>
        <end position="112"/>
    </location>
</feature>
<dbReference type="SUPFAM" id="SSF50985">
    <property type="entry name" value="RCC1/BLIP-II"/>
    <property type="match status" value="1"/>
</dbReference>
<dbReference type="Proteomes" id="UP001604336">
    <property type="component" value="Unassembled WGS sequence"/>
</dbReference>
<name>A0ABD1V654_9LAMI</name>
<dbReference type="InterPro" id="IPR009091">
    <property type="entry name" value="RCC1/BLIP-II"/>
</dbReference>
<dbReference type="Gene3D" id="2.130.10.30">
    <property type="entry name" value="Regulator of chromosome condensation 1/beta-lactamase-inhibitor protein II"/>
    <property type="match status" value="1"/>
</dbReference>
<evidence type="ECO:0000256" key="2">
    <source>
        <dbReference type="PROSITE-ProRule" id="PRU00235"/>
    </source>
</evidence>